<feature type="transmembrane region" description="Helical" evidence="1">
    <location>
        <begin position="74"/>
        <end position="100"/>
    </location>
</feature>
<dbReference type="EMBL" id="LAZR01026366">
    <property type="protein sequence ID" value="KKL68977.1"/>
    <property type="molecule type" value="Genomic_DNA"/>
</dbReference>
<keyword evidence="1" id="KW-0812">Transmembrane</keyword>
<evidence type="ECO:0000256" key="1">
    <source>
        <dbReference type="SAM" id="Phobius"/>
    </source>
</evidence>
<protein>
    <submittedName>
        <fullName evidence="2">Uncharacterized protein</fullName>
    </submittedName>
</protein>
<accession>A0A0F9H100</accession>
<comment type="caution">
    <text evidence="2">The sequence shown here is derived from an EMBL/GenBank/DDBJ whole genome shotgun (WGS) entry which is preliminary data.</text>
</comment>
<sequence>MLHLSLTDREESAVSDDELEHIDLSADLGLRSGDDSIGATDPEKSRAWIWFWTLASVAGMGTGAYHGYKRNDSVGWAIGWAVVGGIFPVVTIPVSIAQGFGKRKPRWRGR</sequence>
<dbReference type="AlphaFoldDB" id="A0A0F9H100"/>
<reference evidence="2" key="1">
    <citation type="journal article" date="2015" name="Nature">
        <title>Complex archaea that bridge the gap between prokaryotes and eukaryotes.</title>
        <authorList>
            <person name="Spang A."/>
            <person name="Saw J.H."/>
            <person name="Jorgensen S.L."/>
            <person name="Zaremba-Niedzwiedzka K."/>
            <person name="Martijn J."/>
            <person name="Lind A.E."/>
            <person name="van Eijk R."/>
            <person name="Schleper C."/>
            <person name="Guy L."/>
            <person name="Ettema T.J."/>
        </authorList>
    </citation>
    <scope>NUCLEOTIDE SEQUENCE</scope>
</reference>
<organism evidence="2">
    <name type="scientific">marine sediment metagenome</name>
    <dbReference type="NCBI Taxonomy" id="412755"/>
    <lineage>
        <taxon>unclassified sequences</taxon>
        <taxon>metagenomes</taxon>
        <taxon>ecological metagenomes</taxon>
    </lineage>
</organism>
<gene>
    <name evidence="2" type="ORF">LCGC14_2119610</name>
</gene>
<keyword evidence="1" id="KW-1133">Transmembrane helix</keyword>
<feature type="transmembrane region" description="Helical" evidence="1">
    <location>
        <begin position="47"/>
        <end position="68"/>
    </location>
</feature>
<evidence type="ECO:0000313" key="2">
    <source>
        <dbReference type="EMBL" id="KKL68977.1"/>
    </source>
</evidence>
<keyword evidence="1" id="KW-0472">Membrane</keyword>
<name>A0A0F9H100_9ZZZZ</name>
<proteinExistence type="predicted"/>